<dbReference type="EMBL" id="GEDG01017057">
    <property type="protein sequence ID" value="JAP22002.1"/>
    <property type="molecule type" value="Transcribed_RNA"/>
</dbReference>
<sequence length="117" mass="13623">MNSKLRRCSEPDTTYPRRTLSPTPSDPTRAQVVNKEPLFLFRFTRFFSIYFVLFISGEPDFCLILHVTRTNLAEGFQTPTTIIFILCSLPLFSMLLPNYLLVFHILIFSNFVWAILP</sequence>
<evidence type="ECO:0000256" key="1">
    <source>
        <dbReference type="SAM" id="MobiDB-lite"/>
    </source>
</evidence>
<keyword evidence="2" id="KW-1133">Transmembrane helix</keyword>
<name>A0A0V0HNN9_SOLCH</name>
<proteinExistence type="predicted"/>
<organism evidence="3">
    <name type="scientific">Solanum chacoense</name>
    <name type="common">Chaco potato</name>
    <dbReference type="NCBI Taxonomy" id="4108"/>
    <lineage>
        <taxon>Eukaryota</taxon>
        <taxon>Viridiplantae</taxon>
        <taxon>Streptophyta</taxon>
        <taxon>Embryophyta</taxon>
        <taxon>Tracheophyta</taxon>
        <taxon>Spermatophyta</taxon>
        <taxon>Magnoliopsida</taxon>
        <taxon>eudicotyledons</taxon>
        <taxon>Gunneridae</taxon>
        <taxon>Pentapetalae</taxon>
        <taxon>asterids</taxon>
        <taxon>lamiids</taxon>
        <taxon>Solanales</taxon>
        <taxon>Solanaceae</taxon>
        <taxon>Solanoideae</taxon>
        <taxon>Solaneae</taxon>
        <taxon>Solanum</taxon>
    </lineage>
</organism>
<feature type="region of interest" description="Disordered" evidence="1">
    <location>
        <begin position="1"/>
        <end position="28"/>
    </location>
</feature>
<evidence type="ECO:0000313" key="3">
    <source>
        <dbReference type="EMBL" id="JAP22002.1"/>
    </source>
</evidence>
<protein>
    <submittedName>
        <fullName evidence="3">Putative ovule protein</fullName>
    </submittedName>
</protein>
<reference evidence="3" key="1">
    <citation type="submission" date="2015-12" db="EMBL/GenBank/DDBJ databases">
        <title>Gene expression during late stages of embryo sac development: a critical building block for successful pollen-pistil interactions.</title>
        <authorList>
            <person name="Liu Y."/>
            <person name="Joly V."/>
            <person name="Sabar M."/>
            <person name="Matton D.P."/>
        </authorList>
    </citation>
    <scope>NUCLEOTIDE SEQUENCE</scope>
</reference>
<keyword evidence="2" id="KW-0472">Membrane</keyword>
<evidence type="ECO:0000256" key="2">
    <source>
        <dbReference type="SAM" id="Phobius"/>
    </source>
</evidence>
<accession>A0A0V0HNN9</accession>
<feature type="transmembrane region" description="Helical" evidence="2">
    <location>
        <begin position="39"/>
        <end position="56"/>
    </location>
</feature>
<keyword evidence="2" id="KW-0812">Transmembrane</keyword>
<feature type="transmembrane region" description="Helical" evidence="2">
    <location>
        <begin position="99"/>
        <end position="116"/>
    </location>
</feature>
<dbReference type="AlphaFoldDB" id="A0A0V0HNN9"/>
<feature type="transmembrane region" description="Helical" evidence="2">
    <location>
        <begin position="76"/>
        <end position="92"/>
    </location>
</feature>